<comment type="caution">
    <text evidence="1">The sequence shown here is derived from an EMBL/GenBank/DDBJ whole genome shotgun (WGS) entry which is preliminary data.</text>
</comment>
<keyword evidence="2" id="KW-1185">Reference proteome</keyword>
<proteinExistence type="predicted"/>
<evidence type="ECO:0000313" key="2">
    <source>
        <dbReference type="Proteomes" id="UP000028058"/>
    </source>
</evidence>
<protein>
    <submittedName>
        <fullName evidence="1">DUF742 domain-containing protein</fullName>
    </submittedName>
</protein>
<sequence length="119" mass="12440">MTGPDKPPGLVRGYVLTGGRTKPSRNTLDLVTLVMPGPGDRDTTGLTPEEQRVVELCRPGALALAEVAAHLGLATALVKVIVADLTGSGHVTARAPIPKAAHTDRALLERLLRGLHNSL</sequence>
<dbReference type="OrthoDB" id="3534386at2"/>
<dbReference type="Pfam" id="PF05331">
    <property type="entry name" value="DUF742"/>
    <property type="match status" value="1"/>
</dbReference>
<reference evidence="1 2" key="1">
    <citation type="journal article" date="2014" name="Genome Announc.">
        <title>Draft Genome Sequence of Streptomyces fradiae ATCC 19609, a Strain Highly Sensitive to Antibiotics.</title>
        <authorList>
            <person name="Bekker O.B."/>
            <person name="Klimina K.M."/>
            <person name="Vatlin A.A."/>
            <person name="Zakharevich N.V."/>
            <person name="Kasianov A.S."/>
            <person name="Danilenko V.N."/>
        </authorList>
    </citation>
    <scope>NUCLEOTIDE SEQUENCE [LARGE SCALE GENOMIC DNA]</scope>
    <source>
        <strain evidence="1 2">ATCC 19609</strain>
    </source>
</reference>
<name>A0A3R7IMD4_9ACTN</name>
<dbReference type="RefSeq" id="WP_043462305.1">
    <property type="nucleotide sequence ID" value="NZ_CP134822.1"/>
</dbReference>
<organism evidence="1 2">
    <name type="scientific">Streptomyces xinghaiensis</name>
    <dbReference type="NCBI Taxonomy" id="1038928"/>
    <lineage>
        <taxon>Bacteria</taxon>
        <taxon>Bacillati</taxon>
        <taxon>Actinomycetota</taxon>
        <taxon>Actinomycetes</taxon>
        <taxon>Kitasatosporales</taxon>
        <taxon>Streptomycetaceae</taxon>
        <taxon>Streptomyces</taxon>
    </lineage>
</organism>
<dbReference type="EMBL" id="JNAD02000015">
    <property type="protein sequence ID" value="RKM91923.1"/>
    <property type="molecule type" value="Genomic_DNA"/>
</dbReference>
<dbReference type="InterPro" id="IPR007995">
    <property type="entry name" value="DUF742"/>
</dbReference>
<dbReference type="AlphaFoldDB" id="A0A3R7IMD4"/>
<accession>A0A3R7IMD4</accession>
<gene>
    <name evidence="1" type="ORF">SFRA_026085</name>
</gene>
<dbReference type="PANTHER" id="PTHR36221:SF1">
    <property type="entry name" value="DUF742 DOMAIN-CONTAINING PROTEIN"/>
    <property type="match status" value="1"/>
</dbReference>
<evidence type="ECO:0000313" key="1">
    <source>
        <dbReference type="EMBL" id="RKM91923.1"/>
    </source>
</evidence>
<dbReference type="PANTHER" id="PTHR36221">
    <property type="entry name" value="DUF742 DOMAIN-CONTAINING PROTEIN"/>
    <property type="match status" value="1"/>
</dbReference>
<dbReference type="Proteomes" id="UP000028058">
    <property type="component" value="Unassembled WGS sequence"/>
</dbReference>